<organism evidence="2 3">
    <name type="scientific">Trichomonas vaginalis (strain ATCC PRA-98 / G3)</name>
    <dbReference type="NCBI Taxonomy" id="412133"/>
    <lineage>
        <taxon>Eukaryota</taxon>
        <taxon>Metamonada</taxon>
        <taxon>Parabasalia</taxon>
        <taxon>Trichomonadida</taxon>
        <taxon>Trichomonadidae</taxon>
        <taxon>Trichomonas</taxon>
    </lineage>
</organism>
<dbReference type="RefSeq" id="XP_001310319.1">
    <property type="nucleotide sequence ID" value="XM_001310318.1"/>
</dbReference>
<dbReference type="AlphaFoldDB" id="A2FCI3"/>
<name>A2FCI3_TRIV3</name>
<evidence type="ECO:0000313" key="3">
    <source>
        <dbReference type="Proteomes" id="UP000001542"/>
    </source>
</evidence>
<feature type="region of interest" description="Disordered" evidence="1">
    <location>
        <begin position="422"/>
        <end position="464"/>
    </location>
</feature>
<gene>
    <name evidence="2" type="ORF">TVAG_374700</name>
</gene>
<dbReference type="VEuPathDB" id="TrichDB:TVAGG3_0151480"/>
<reference evidence="2" key="1">
    <citation type="submission" date="2006-10" db="EMBL/GenBank/DDBJ databases">
        <authorList>
            <person name="Amadeo P."/>
            <person name="Zhao Q."/>
            <person name="Wortman J."/>
            <person name="Fraser-Liggett C."/>
            <person name="Carlton J."/>
        </authorList>
    </citation>
    <scope>NUCLEOTIDE SEQUENCE</scope>
    <source>
        <strain evidence="2">G3</strain>
    </source>
</reference>
<sequence>MLYQGIKALTTKFAQIKNEVNFLNNQLLNVDDAVQNYLSRNPITVYTQDGQKMDDALGDIDDRIQSVLSRISRMEQKHEKFEDFMTGSLKPEEIKDLKVEIKQASKMSNDTTEAIQAIHQKIQDNAKNADDKINAFKEYISKQNEVTEERMATKVDKEEMNNYISTSNIAELIMMFKSMPQSKQVRIPDIIPQVFSESKLSNDEKVQRCFELLNIERNRVNKEQAEIINEFSQLKRLASSVVDDDDNAALSPENYERVEVRDIGCDSGVTEASEPKATLILRKYKKRTVATNFDGPQNCDSTCEKNKDELIEVMDENIKNAPSSSAIDTAALTAKVLEDVEGEITEKLTAALTGIGSNLQRGDIITILDGLKNMEDIKKDIGKIKLNLEMKVDKSIAKQEFDSYVRRDEFFSYMETGNLRPHAYATTTREPPVRSTSRSGASSKTVVTPRKKTQSDLKGPLPLVPARNSKMLGVNDKYAVGDDGKMYFKELGETLPATLTNRSAKTSYYERSKSMMENENGIETVLDFQPFVPLDSQKNNSPKD</sequence>
<dbReference type="OrthoDB" id="10549471at2759"/>
<protein>
    <submittedName>
        <fullName evidence="2">Uncharacterized protein</fullName>
    </submittedName>
</protein>
<keyword evidence="3" id="KW-1185">Reference proteome</keyword>
<accession>A2FCI3</accession>
<dbReference type="InParanoid" id="A2FCI3"/>
<dbReference type="SMR" id="A2FCI3"/>
<dbReference type="VEuPathDB" id="TrichDB:TVAG_374700"/>
<dbReference type="EMBL" id="DS113717">
    <property type="protein sequence ID" value="EAX97389.1"/>
    <property type="molecule type" value="Genomic_DNA"/>
</dbReference>
<evidence type="ECO:0000313" key="2">
    <source>
        <dbReference type="EMBL" id="EAX97389.1"/>
    </source>
</evidence>
<evidence type="ECO:0000256" key="1">
    <source>
        <dbReference type="SAM" id="MobiDB-lite"/>
    </source>
</evidence>
<dbReference type="Proteomes" id="UP000001542">
    <property type="component" value="Unassembled WGS sequence"/>
</dbReference>
<dbReference type="KEGG" id="tva:4755173"/>
<reference evidence="2" key="2">
    <citation type="journal article" date="2007" name="Science">
        <title>Draft genome sequence of the sexually transmitted pathogen Trichomonas vaginalis.</title>
        <authorList>
            <person name="Carlton J.M."/>
            <person name="Hirt R.P."/>
            <person name="Silva J.C."/>
            <person name="Delcher A.L."/>
            <person name="Schatz M."/>
            <person name="Zhao Q."/>
            <person name="Wortman J.R."/>
            <person name="Bidwell S.L."/>
            <person name="Alsmark U.C.M."/>
            <person name="Besteiro S."/>
            <person name="Sicheritz-Ponten T."/>
            <person name="Noel C.J."/>
            <person name="Dacks J.B."/>
            <person name="Foster P.G."/>
            <person name="Simillion C."/>
            <person name="Van de Peer Y."/>
            <person name="Miranda-Saavedra D."/>
            <person name="Barton G.J."/>
            <person name="Westrop G.D."/>
            <person name="Mueller S."/>
            <person name="Dessi D."/>
            <person name="Fiori P.L."/>
            <person name="Ren Q."/>
            <person name="Paulsen I."/>
            <person name="Zhang H."/>
            <person name="Bastida-Corcuera F.D."/>
            <person name="Simoes-Barbosa A."/>
            <person name="Brown M.T."/>
            <person name="Hayes R.D."/>
            <person name="Mukherjee M."/>
            <person name="Okumura C.Y."/>
            <person name="Schneider R."/>
            <person name="Smith A.J."/>
            <person name="Vanacova S."/>
            <person name="Villalvazo M."/>
            <person name="Haas B.J."/>
            <person name="Pertea M."/>
            <person name="Feldblyum T.V."/>
            <person name="Utterback T.R."/>
            <person name="Shu C.L."/>
            <person name="Osoegawa K."/>
            <person name="de Jong P.J."/>
            <person name="Hrdy I."/>
            <person name="Horvathova L."/>
            <person name="Zubacova Z."/>
            <person name="Dolezal P."/>
            <person name="Malik S.B."/>
            <person name="Logsdon J.M. Jr."/>
            <person name="Henze K."/>
            <person name="Gupta A."/>
            <person name="Wang C.C."/>
            <person name="Dunne R.L."/>
            <person name="Upcroft J.A."/>
            <person name="Upcroft P."/>
            <person name="White O."/>
            <person name="Salzberg S.L."/>
            <person name="Tang P."/>
            <person name="Chiu C.-H."/>
            <person name="Lee Y.-S."/>
            <person name="Embley T.M."/>
            <person name="Coombs G.H."/>
            <person name="Mottram J.C."/>
            <person name="Tachezy J."/>
            <person name="Fraser-Liggett C.M."/>
            <person name="Johnson P.J."/>
        </authorList>
    </citation>
    <scope>NUCLEOTIDE SEQUENCE [LARGE SCALE GENOMIC DNA]</scope>
    <source>
        <strain evidence="2">G3</strain>
    </source>
</reference>
<proteinExistence type="predicted"/>
<feature type="compositionally biased region" description="Polar residues" evidence="1">
    <location>
        <begin position="425"/>
        <end position="446"/>
    </location>
</feature>